<evidence type="ECO:0000313" key="2">
    <source>
        <dbReference type="Proteomes" id="UP001229421"/>
    </source>
</evidence>
<name>A0AAD8KWV6_TARER</name>
<keyword evidence="2" id="KW-1185">Reference proteome</keyword>
<protein>
    <submittedName>
        <fullName evidence="1">Uncharacterized protein</fullName>
    </submittedName>
</protein>
<reference evidence="1" key="1">
    <citation type="journal article" date="2023" name="bioRxiv">
        <title>Improved chromosome-level genome assembly for marigold (Tagetes erecta).</title>
        <authorList>
            <person name="Jiang F."/>
            <person name="Yuan L."/>
            <person name="Wang S."/>
            <person name="Wang H."/>
            <person name="Xu D."/>
            <person name="Wang A."/>
            <person name="Fan W."/>
        </authorList>
    </citation>
    <scope>NUCLEOTIDE SEQUENCE</scope>
    <source>
        <strain evidence="1">WSJ</strain>
        <tissue evidence="1">Leaf</tissue>
    </source>
</reference>
<dbReference type="EMBL" id="JAUHHV010000003">
    <property type="protein sequence ID" value="KAK1430119.1"/>
    <property type="molecule type" value="Genomic_DNA"/>
</dbReference>
<sequence length="100" mass="12099">MLVRSTLVKIDNWKNRMIKGEHKIVEFFSEDVLNLDSDIVKRIKDLPIMIKSNKDKKTTLMFRYYIITTFKYWKLIPLEEFTEFEPVEVKEEEEFDTSSD</sequence>
<evidence type="ECO:0000313" key="1">
    <source>
        <dbReference type="EMBL" id="KAK1430119.1"/>
    </source>
</evidence>
<comment type="caution">
    <text evidence="1">The sequence shown here is derived from an EMBL/GenBank/DDBJ whole genome shotgun (WGS) entry which is preliminary data.</text>
</comment>
<dbReference type="Proteomes" id="UP001229421">
    <property type="component" value="Unassembled WGS sequence"/>
</dbReference>
<accession>A0AAD8KWV6</accession>
<proteinExistence type="predicted"/>
<dbReference type="AlphaFoldDB" id="A0AAD8KWV6"/>
<organism evidence="1 2">
    <name type="scientific">Tagetes erecta</name>
    <name type="common">African marigold</name>
    <dbReference type="NCBI Taxonomy" id="13708"/>
    <lineage>
        <taxon>Eukaryota</taxon>
        <taxon>Viridiplantae</taxon>
        <taxon>Streptophyta</taxon>
        <taxon>Embryophyta</taxon>
        <taxon>Tracheophyta</taxon>
        <taxon>Spermatophyta</taxon>
        <taxon>Magnoliopsida</taxon>
        <taxon>eudicotyledons</taxon>
        <taxon>Gunneridae</taxon>
        <taxon>Pentapetalae</taxon>
        <taxon>asterids</taxon>
        <taxon>campanulids</taxon>
        <taxon>Asterales</taxon>
        <taxon>Asteraceae</taxon>
        <taxon>Asteroideae</taxon>
        <taxon>Heliantheae alliance</taxon>
        <taxon>Tageteae</taxon>
        <taxon>Tagetes</taxon>
    </lineage>
</organism>
<gene>
    <name evidence="1" type="ORF">QVD17_12645</name>
</gene>